<accession>A0A8E2DEU2</accession>
<dbReference type="EMBL" id="KV722599">
    <property type="protein sequence ID" value="OCH85240.1"/>
    <property type="molecule type" value="Genomic_DNA"/>
</dbReference>
<name>A0A8E2DEU2_9APHY</name>
<dbReference type="Proteomes" id="UP000250043">
    <property type="component" value="Unassembled WGS sequence"/>
</dbReference>
<sequence>MATNIEQAISTLLRGSQPLTLSNVLRAYLRVAGLAPVEDGAELVIPHDALVAFEHALDKEPVFAVRHRPFTQEIAQLRRTYWEERLGAGAGSASRCTCPSCGKTVKCAKEAEQEGMVQGEEGEKRRGGARRRVKKKRVPKRRDASSDRSVSYDPYGPSTSACLLELLL</sequence>
<feature type="region of interest" description="Disordered" evidence="1">
    <location>
        <begin position="112"/>
        <end position="159"/>
    </location>
</feature>
<dbReference type="AlphaFoldDB" id="A0A8E2DEU2"/>
<feature type="compositionally biased region" description="Basic residues" evidence="1">
    <location>
        <begin position="127"/>
        <end position="140"/>
    </location>
</feature>
<protein>
    <submittedName>
        <fullName evidence="2">Uncharacterized protein</fullName>
    </submittedName>
</protein>
<gene>
    <name evidence="2" type="ORF">OBBRIDRAFT_829038</name>
</gene>
<evidence type="ECO:0000256" key="1">
    <source>
        <dbReference type="SAM" id="MobiDB-lite"/>
    </source>
</evidence>
<evidence type="ECO:0000313" key="3">
    <source>
        <dbReference type="Proteomes" id="UP000250043"/>
    </source>
</evidence>
<keyword evidence="3" id="KW-1185">Reference proteome</keyword>
<organism evidence="2 3">
    <name type="scientific">Obba rivulosa</name>
    <dbReference type="NCBI Taxonomy" id="1052685"/>
    <lineage>
        <taxon>Eukaryota</taxon>
        <taxon>Fungi</taxon>
        <taxon>Dikarya</taxon>
        <taxon>Basidiomycota</taxon>
        <taxon>Agaricomycotina</taxon>
        <taxon>Agaricomycetes</taxon>
        <taxon>Polyporales</taxon>
        <taxon>Gelatoporiaceae</taxon>
        <taxon>Obba</taxon>
    </lineage>
</organism>
<reference evidence="2 3" key="1">
    <citation type="submission" date="2016-07" db="EMBL/GenBank/DDBJ databases">
        <title>Draft genome of the white-rot fungus Obba rivulosa 3A-2.</title>
        <authorList>
            <consortium name="DOE Joint Genome Institute"/>
            <person name="Miettinen O."/>
            <person name="Riley R."/>
            <person name="Acob R."/>
            <person name="Barry K."/>
            <person name="Cullen D."/>
            <person name="De Vries R."/>
            <person name="Hainaut M."/>
            <person name="Hatakka A."/>
            <person name="Henrissat B."/>
            <person name="Hilden K."/>
            <person name="Kuo R."/>
            <person name="Labutti K."/>
            <person name="Lipzen A."/>
            <person name="Makela M.R."/>
            <person name="Sandor L."/>
            <person name="Spatafora J.W."/>
            <person name="Grigoriev I.V."/>
            <person name="Hibbett D.S."/>
        </authorList>
    </citation>
    <scope>NUCLEOTIDE SEQUENCE [LARGE SCALE GENOMIC DNA]</scope>
    <source>
        <strain evidence="2 3">3A-2</strain>
    </source>
</reference>
<proteinExistence type="predicted"/>
<evidence type="ECO:0000313" key="2">
    <source>
        <dbReference type="EMBL" id="OCH85240.1"/>
    </source>
</evidence>
<dbReference type="OrthoDB" id="2984821at2759"/>